<keyword evidence="2" id="KW-1185">Reference proteome</keyword>
<dbReference type="Proteomes" id="UP001600888">
    <property type="component" value="Unassembled WGS sequence"/>
</dbReference>
<evidence type="ECO:0000313" key="2">
    <source>
        <dbReference type="Proteomes" id="UP001600888"/>
    </source>
</evidence>
<gene>
    <name evidence="1" type="ORF">FJTKL_08420</name>
</gene>
<sequence>MTALPRINRISSMHKIEILGTDTCARFGCLILASKPSDFSFSLFIKILSLKVVFSITTFCGREPGSHHRMAGSRRWCSLWAMTNPRQMECCPAIAVKFVPRFRATGKRILASYTTSSLLLGQRGESQVWLDDAEVGEQLLGLLVLDGRVDNDVVARNPVDRGGDLVLVTGLERVDDAQDLGAVTAGRGGVRQDGADSLLGVDEEDGANGEGNALLIDVGSVLIVKPKTRGRVDSHVIKVGDLPLLVGNNGEVEGVAADLLDVGSPALVRIDGIGAQAQQLDAALLELGLEAGHLAQLGGADRGVVLGVGEEDNPVLADILVQVDGALGRIGLEVGGNGAQTEAGGDSMLAASSTSARTSRRMWVEAVQARRMGRQGGRR</sequence>
<dbReference type="EMBL" id="JBAWTH010000032">
    <property type="protein sequence ID" value="KAL2285203.1"/>
    <property type="molecule type" value="Genomic_DNA"/>
</dbReference>
<protein>
    <submittedName>
        <fullName evidence="1">Uncharacterized protein</fullName>
    </submittedName>
</protein>
<comment type="caution">
    <text evidence="1">The sequence shown here is derived from an EMBL/GenBank/DDBJ whole genome shotgun (WGS) entry which is preliminary data.</text>
</comment>
<accession>A0ABR4ERY7</accession>
<organism evidence="1 2">
    <name type="scientific">Diaporthe vaccinii</name>
    <dbReference type="NCBI Taxonomy" id="105482"/>
    <lineage>
        <taxon>Eukaryota</taxon>
        <taxon>Fungi</taxon>
        <taxon>Dikarya</taxon>
        <taxon>Ascomycota</taxon>
        <taxon>Pezizomycotina</taxon>
        <taxon>Sordariomycetes</taxon>
        <taxon>Sordariomycetidae</taxon>
        <taxon>Diaporthales</taxon>
        <taxon>Diaporthaceae</taxon>
        <taxon>Diaporthe</taxon>
        <taxon>Diaporthe eres species complex</taxon>
    </lineage>
</organism>
<reference evidence="1 2" key="1">
    <citation type="submission" date="2024-03" db="EMBL/GenBank/DDBJ databases">
        <title>A high-quality draft genome sequence of Diaporthe vaccinii, a causative agent of upright dieback and viscid rot disease in cranberry plants.</title>
        <authorList>
            <person name="Sarrasin M."/>
            <person name="Lang B.F."/>
            <person name="Burger G."/>
        </authorList>
    </citation>
    <scope>NUCLEOTIDE SEQUENCE [LARGE SCALE GENOMIC DNA]</scope>
    <source>
        <strain evidence="1 2">IS7</strain>
    </source>
</reference>
<proteinExistence type="predicted"/>
<evidence type="ECO:0000313" key="1">
    <source>
        <dbReference type="EMBL" id="KAL2285203.1"/>
    </source>
</evidence>
<name>A0ABR4ERY7_9PEZI</name>